<evidence type="ECO:0000256" key="2">
    <source>
        <dbReference type="ARBA" id="ARBA00008803"/>
    </source>
</evidence>
<feature type="transmembrane region" description="Helical" evidence="7">
    <location>
        <begin position="291"/>
        <end position="314"/>
    </location>
</feature>
<dbReference type="EMBL" id="CM017660">
    <property type="protein sequence ID" value="TYI51458.1"/>
    <property type="molecule type" value="Genomic_DNA"/>
</dbReference>
<evidence type="ECO:0000256" key="6">
    <source>
        <dbReference type="SAM" id="MobiDB-lite"/>
    </source>
</evidence>
<dbReference type="AlphaFoldDB" id="A0A5D2SH48"/>
<dbReference type="PANTHER" id="PTHR13317:SF4">
    <property type="entry name" value="TRANSMEMBRANE ANTERIOR POSTERIOR TRANSFORMATION PROTEIN 1 HOMOLOG"/>
    <property type="match status" value="1"/>
</dbReference>
<dbReference type="GO" id="GO:0005789">
    <property type="term" value="C:endoplasmic reticulum membrane"/>
    <property type="evidence" value="ECO:0007669"/>
    <property type="project" value="TreeGrafter"/>
</dbReference>
<dbReference type="Proteomes" id="UP000323597">
    <property type="component" value="Chromosome D12"/>
</dbReference>
<feature type="compositionally biased region" description="Basic residues" evidence="6">
    <location>
        <begin position="48"/>
        <end position="60"/>
    </location>
</feature>
<reference evidence="8 9" key="1">
    <citation type="submission" date="2019-07" db="EMBL/GenBank/DDBJ databases">
        <title>WGS assembly of Gossypium mustelinum.</title>
        <authorList>
            <person name="Chen Z.J."/>
            <person name="Sreedasyam A."/>
            <person name="Ando A."/>
            <person name="Song Q."/>
            <person name="De L."/>
            <person name="Hulse-Kemp A."/>
            <person name="Ding M."/>
            <person name="Ye W."/>
            <person name="Kirkbride R."/>
            <person name="Jenkins J."/>
            <person name="Plott C."/>
            <person name="Lovell J."/>
            <person name="Lin Y.-M."/>
            <person name="Vaughn R."/>
            <person name="Liu B."/>
            <person name="Li W."/>
            <person name="Simpson S."/>
            <person name="Scheffler B."/>
            <person name="Saski C."/>
            <person name="Grover C."/>
            <person name="Hu G."/>
            <person name="Conover J."/>
            <person name="Carlson J."/>
            <person name="Shu S."/>
            <person name="Boston L."/>
            <person name="Williams M."/>
            <person name="Peterson D."/>
            <person name="Mcgee K."/>
            <person name="Jones D."/>
            <person name="Wendel J."/>
            <person name="Stelly D."/>
            <person name="Grimwood J."/>
            <person name="Schmutz J."/>
        </authorList>
    </citation>
    <scope>NUCLEOTIDE SEQUENCE [LARGE SCALE GENOMIC DNA]</scope>
    <source>
        <strain evidence="8">1408120.09</strain>
    </source>
</reference>
<organism evidence="8 9">
    <name type="scientific">Gossypium mustelinum</name>
    <name type="common">Cotton</name>
    <name type="synonym">Gossypium caicoense</name>
    <dbReference type="NCBI Taxonomy" id="34275"/>
    <lineage>
        <taxon>Eukaryota</taxon>
        <taxon>Viridiplantae</taxon>
        <taxon>Streptophyta</taxon>
        <taxon>Embryophyta</taxon>
        <taxon>Tracheophyta</taxon>
        <taxon>Spermatophyta</taxon>
        <taxon>Magnoliopsida</taxon>
        <taxon>eudicotyledons</taxon>
        <taxon>Gunneridae</taxon>
        <taxon>Pentapetalae</taxon>
        <taxon>rosids</taxon>
        <taxon>malvids</taxon>
        <taxon>Malvales</taxon>
        <taxon>Malvaceae</taxon>
        <taxon>Malvoideae</taxon>
        <taxon>Gossypium</taxon>
    </lineage>
</organism>
<evidence type="ECO:0000256" key="7">
    <source>
        <dbReference type="SAM" id="Phobius"/>
    </source>
</evidence>
<dbReference type="Pfam" id="PF05346">
    <property type="entry name" value="DUF747"/>
    <property type="match status" value="2"/>
</dbReference>
<dbReference type="PANTHER" id="PTHR13317">
    <property type="entry name" value="TRANSMEMBRANE ANTERIOR POSTERIOR TRANSFORMATION PROTEIN 1 HOMOLOG"/>
    <property type="match status" value="1"/>
</dbReference>
<evidence type="ECO:0008006" key="10">
    <source>
        <dbReference type="Google" id="ProtNLM"/>
    </source>
</evidence>
<evidence type="ECO:0000256" key="5">
    <source>
        <dbReference type="ARBA" id="ARBA00023136"/>
    </source>
</evidence>
<feature type="region of interest" description="Disordered" evidence="6">
    <location>
        <begin position="26"/>
        <end position="99"/>
    </location>
</feature>
<keyword evidence="3 7" id="KW-0812">Transmembrane</keyword>
<evidence type="ECO:0000256" key="4">
    <source>
        <dbReference type="ARBA" id="ARBA00022989"/>
    </source>
</evidence>
<evidence type="ECO:0000256" key="3">
    <source>
        <dbReference type="ARBA" id="ARBA00022692"/>
    </source>
</evidence>
<dbReference type="InterPro" id="IPR008010">
    <property type="entry name" value="Tatp1"/>
</dbReference>
<protein>
    <recommendedName>
        <fullName evidence="10">Protein POLLEN DEFECTIVE IN GUIDANCE 1</fullName>
    </recommendedName>
</protein>
<gene>
    <name evidence="8" type="ORF">E1A91_D12G177900v1</name>
</gene>
<evidence type="ECO:0000313" key="8">
    <source>
        <dbReference type="EMBL" id="TYI51458.1"/>
    </source>
</evidence>
<keyword evidence="9" id="KW-1185">Reference proteome</keyword>
<feature type="transmembrane region" description="Helical" evidence="7">
    <location>
        <begin position="493"/>
        <end position="513"/>
    </location>
</feature>
<sequence>MALRSSGSRKLSFEILSKNKYLEGGGPSLIYQSSSDPFQSQNGGNPSRHNRKKKKHKKRKDSTTDLPIIAEDLVDKQRGSSGGSVLAESKSENYGSRDNGNVNRISYVGGGSVVVLEESVCQNVCGFGELRQRNVNGVVAGGGDDMETVAARADESVVEVSSSKEPFPPVAPQSMANGNVVNTLKTSESLDWKRVMAEDPNYLYTVDKSPLKYFLDEMHYGNSLRNTTTLGSEKERERVYDTIFRLPWRCEVLISVGFFICFDSFLSLLTIMPTRVLITFWRLLTTRQFKWPSAAELCDFGCFLVLACGVIVLGRTDISLIYHMIRGQGTIKLYVVYNVWEIFDKLCQRFGGDVLETLFNSAEGLANCSQENMGFWIRRFVSDQALTMAFSILHSFILLAQAITLSTCIVAHNNALFALLVSNNFAEIKSNVFKRFSRDNIHSLAYSDSVERFHISACLLFVLAQNILEAEGPWFESFLFTLNIQTEDCKKNLTFVPLAPACVVIRVLTPVYAAHLPCSPLAWRFFWILVLISMTYIMLTSLKVMIGMGLQKHATWYVSRCRKRKHHLD</sequence>
<comment type="subcellular location">
    <subcellularLocation>
        <location evidence="1">Membrane</location>
        <topology evidence="1">Multi-pass membrane protein</topology>
    </subcellularLocation>
</comment>
<evidence type="ECO:0000313" key="9">
    <source>
        <dbReference type="Proteomes" id="UP000323597"/>
    </source>
</evidence>
<accession>A0A5D2SH48</accession>
<evidence type="ECO:0000256" key="1">
    <source>
        <dbReference type="ARBA" id="ARBA00004141"/>
    </source>
</evidence>
<comment type="similarity">
    <text evidence="2">Belongs to the TAPT1 family.</text>
</comment>
<keyword evidence="5 7" id="KW-0472">Membrane</keyword>
<keyword evidence="4 7" id="KW-1133">Transmembrane helix</keyword>
<feature type="transmembrane region" description="Helical" evidence="7">
    <location>
        <begin position="252"/>
        <end position="271"/>
    </location>
</feature>
<feature type="transmembrane region" description="Helical" evidence="7">
    <location>
        <begin position="525"/>
        <end position="546"/>
    </location>
</feature>
<proteinExistence type="inferred from homology"/>
<feature type="compositionally biased region" description="Polar residues" evidence="6">
    <location>
        <begin position="30"/>
        <end position="47"/>
    </location>
</feature>
<name>A0A5D2SH48_GOSMU</name>